<feature type="transmembrane region" description="Helical" evidence="1">
    <location>
        <begin position="6"/>
        <end position="25"/>
    </location>
</feature>
<keyword evidence="1" id="KW-0472">Membrane</keyword>
<gene>
    <name evidence="2" type="ORF">MANES_03G075300</name>
</gene>
<organism evidence="2">
    <name type="scientific">Manihot esculenta</name>
    <name type="common">Cassava</name>
    <name type="synonym">Jatropha manihot</name>
    <dbReference type="NCBI Taxonomy" id="3983"/>
    <lineage>
        <taxon>Eukaryota</taxon>
        <taxon>Viridiplantae</taxon>
        <taxon>Streptophyta</taxon>
        <taxon>Embryophyta</taxon>
        <taxon>Tracheophyta</taxon>
        <taxon>Spermatophyta</taxon>
        <taxon>Magnoliopsida</taxon>
        <taxon>eudicotyledons</taxon>
        <taxon>Gunneridae</taxon>
        <taxon>Pentapetalae</taxon>
        <taxon>rosids</taxon>
        <taxon>fabids</taxon>
        <taxon>Malpighiales</taxon>
        <taxon>Euphorbiaceae</taxon>
        <taxon>Crotonoideae</taxon>
        <taxon>Manihoteae</taxon>
        <taxon>Manihot</taxon>
    </lineage>
</organism>
<evidence type="ECO:0000313" key="2">
    <source>
        <dbReference type="EMBL" id="OAY54444.1"/>
    </source>
</evidence>
<name>A0A2C9W5K7_MANES</name>
<reference evidence="2" key="1">
    <citation type="submission" date="2016-02" db="EMBL/GenBank/DDBJ databases">
        <title>WGS assembly of Manihot esculenta.</title>
        <authorList>
            <person name="Bredeson J.V."/>
            <person name="Prochnik S.E."/>
            <person name="Lyons J.B."/>
            <person name="Schmutz J."/>
            <person name="Grimwood J."/>
            <person name="Vrebalov J."/>
            <person name="Bart R.S."/>
            <person name="Amuge T."/>
            <person name="Ferguson M.E."/>
            <person name="Green R."/>
            <person name="Putnam N."/>
            <person name="Stites J."/>
            <person name="Rounsley S."/>
            <person name="Rokhsar D.S."/>
        </authorList>
    </citation>
    <scope>NUCLEOTIDE SEQUENCE [LARGE SCALE GENOMIC DNA]</scope>
    <source>
        <tissue evidence="2">Leaf</tissue>
    </source>
</reference>
<evidence type="ECO:0000256" key="1">
    <source>
        <dbReference type="SAM" id="Phobius"/>
    </source>
</evidence>
<keyword evidence="1" id="KW-1133">Transmembrane helix</keyword>
<dbReference type="AlphaFoldDB" id="A0A2C9W5K7"/>
<proteinExistence type="predicted"/>
<keyword evidence="1" id="KW-0812">Transmembrane</keyword>
<sequence>MYFGFVLNFICLVIVWIYFGCCPALRGCGFRVFSSASSFISASRENSCMSTLTPRDCADVSGDHRSHKSSIASHCLPSSSTVASLFFFILVLSGDGWLQSGIRIVWLICFILDHGFY</sequence>
<accession>A0A2C9W5K7</accession>
<dbReference type="EMBL" id="CM004389">
    <property type="protein sequence ID" value="OAY54444.1"/>
    <property type="molecule type" value="Genomic_DNA"/>
</dbReference>
<protein>
    <submittedName>
        <fullName evidence="2">Uncharacterized protein</fullName>
    </submittedName>
</protein>